<dbReference type="Gene3D" id="3.90.640.10">
    <property type="entry name" value="Actin, Chain A, domain 4"/>
    <property type="match status" value="1"/>
</dbReference>
<dbReference type="Proteomes" id="UP000325395">
    <property type="component" value="Unassembled WGS sequence"/>
</dbReference>
<evidence type="ECO:0008006" key="3">
    <source>
        <dbReference type="Google" id="ProtNLM"/>
    </source>
</evidence>
<dbReference type="PANTHER" id="PTHR42749:SF1">
    <property type="entry name" value="CELL SHAPE-DETERMINING PROTEIN MREB"/>
    <property type="match status" value="1"/>
</dbReference>
<sequence length="606" mass="68967">MSRMGDKEVVEGFPECWTPDIVVGIDFGMTFTGVAYSCGPEWLPPKTIQRWPGRLPGELANKVPTSIEYSSESGKIQNWGFKCDPEQQGSDIKEFFKLHLAPQHQDESREGPTRQEAQRWFQDYILSIYQHIVSHFNITVPQFGSRQVEFLFSVPTTWKDVRMVEETRAILERVINTKTPRHRAVIGLTEAEAAAVYAGNEHYMVDDTILVCDAGGGTTDVNVLKLISTRGEPTRLEQLGHVEGQPIGSVFIDRKIHHLICQRLEKVRDHLELSPSDAAWIMTSGRFQRLKCAFGTDAILTPWLKLDVPTLEPTLDLPEAEIYNGQMHIAWDQIKDCFDLMVNKMYTLLDGHIKRMHSKYPGDQITYLVLSGGFGSSPYIRQCLIDRFGSSAENKHPNAEDMQILLADEPQLVVVHGLVLDRIQRIKRGVVTFESRCAPVSYGIMCDKLYDPNKHVGEPVRLDPRDNNMFAVNQIDWLIIQGSPIPYTGITKDFQLKVDPGRENDHWKVQIVMSTLPPDILPYNMREKGVQKVCCLDISVDAVDKKLKNRHWYSMKPAFWRTVFEVKVVVGPADLSFQLWSKDRRIVSGKHEPIAVSWMPAQGLEE</sequence>
<evidence type="ECO:0000313" key="1">
    <source>
        <dbReference type="EMBL" id="KAE8422762.1"/>
    </source>
</evidence>
<dbReference type="Gene3D" id="3.30.420.40">
    <property type="match status" value="2"/>
</dbReference>
<accession>A0ABQ6X0D4</accession>
<dbReference type="CDD" id="cd10170">
    <property type="entry name" value="ASKHA_NBD_HSP70"/>
    <property type="match status" value="1"/>
</dbReference>
<dbReference type="SUPFAM" id="SSF53067">
    <property type="entry name" value="Actin-like ATPase domain"/>
    <property type="match status" value="1"/>
</dbReference>
<dbReference type="InterPro" id="IPR043129">
    <property type="entry name" value="ATPase_NBD"/>
</dbReference>
<reference evidence="1 2" key="1">
    <citation type="submission" date="2019-04" db="EMBL/GenBank/DDBJ databases">
        <authorList>
            <consortium name="DOE Joint Genome Institute"/>
            <person name="Mondo S."/>
            <person name="Kjaerbolling I."/>
            <person name="Vesth T."/>
            <person name="Frisvad J.C."/>
            <person name="Nybo J.L."/>
            <person name="Theobald S."/>
            <person name="Kildgaard S."/>
            <person name="Isbrandt T."/>
            <person name="Kuo A."/>
            <person name="Sato A."/>
            <person name="Lyhne E.K."/>
            <person name="Kogle M.E."/>
            <person name="Wiebenga A."/>
            <person name="Kun R.S."/>
            <person name="Lubbers R.J."/>
            <person name="Makela M.R."/>
            <person name="Barry K."/>
            <person name="Chovatia M."/>
            <person name="Clum A."/>
            <person name="Daum C."/>
            <person name="Haridas S."/>
            <person name="He G."/>
            <person name="LaButti K."/>
            <person name="Lipzen A."/>
            <person name="Riley R."/>
            <person name="Salamov A."/>
            <person name="Simmons B.A."/>
            <person name="Magnuson J.K."/>
            <person name="Henrissat B."/>
            <person name="Mortensen U.H."/>
            <person name="Larsen T.O."/>
            <person name="Devries R.P."/>
            <person name="Grigoriev I.V."/>
            <person name="Machida M."/>
            <person name="Baker S.E."/>
            <person name="Andersen M.R."/>
            <person name="Cantor M.N."/>
            <person name="Hua S.X."/>
        </authorList>
    </citation>
    <scope>NUCLEOTIDE SEQUENCE [LARGE SCALE GENOMIC DNA]</scope>
    <source>
        <strain evidence="1 2">CBS 117616</strain>
    </source>
</reference>
<name>A0ABQ6X0D4_9EURO</name>
<organism evidence="1 2">
    <name type="scientific">Aspergillus pseudocaelatus</name>
    <dbReference type="NCBI Taxonomy" id="1825620"/>
    <lineage>
        <taxon>Eukaryota</taxon>
        <taxon>Fungi</taxon>
        <taxon>Dikarya</taxon>
        <taxon>Ascomycota</taxon>
        <taxon>Pezizomycotina</taxon>
        <taxon>Eurotiomycetes</taxon>
        <taxon>Eurotiomycetidae</taxon>
        <taxon>Eurotiales</taxon>
        <taxon>Aspergillaceae</taxon>
        <taxon>Aspergillus</taxon>
        <taxon>Aspergillus subgen. Circumdati</taxon>
    </lineage>
</organism>
<dbReference type="PANTHER" id="PTHR42749">
    <property type="entry name" value="CELL SHAPE-DETERMINING PROTEIN MREB"/>
    <property type="match status" value="1"/>
</dbReference>
<gene>
    <name evidence="1" type="ORF">BDV36DRAFT_244556</name>
</gene>
<keyword evidence="2" id="KW-1185">Reference proteome</keyword>
<dbReference type="EMBL" id="ML735692">
    <property type="protein sequence ID" value="KAE8422762.1"/>
    <property type="molecule type" value="Genomic_DNA"/>
</dbReference>
<protein>
    <recommendedName>
        <fullName evidence="3">Actin-like ATPase domain-containing protein</fullName>
    </recommendedName>
</protein>
<proteinExistence type="predicted"/>
<evidence type="ECO:0000313" key="2">
    <source>
        <dbReference type="Proteomes" id="UP000325395"/>
    </source>
</evidence>